<evidence type="ECO:0000313" key="1">
    <source>
        <dbReference type="EMBL" id="MBW46995.1"/>
    </source>
</evidence>
<dbReference type="AlphaFoldDB" id="A0A2M4B1U7"/>
<protein>
    <submittedName>
        <fullName evidence="1">Putative secreted protein</fullName>
    </submittedName>
</protein>
<proteinExistence type="predicted"/>
<dbReference type="EMBL" id="GGFK01013674">
    <property type="protein sequence ID" value="MBW46995.1"/>
    <property type="molecule type" value="Transcribed_RNA"/>
</dbReference>
<organism evidence="1">
    <name type="scientific">Anopheles triannulatus</name>
    <dbReference type="NCBI Taxonomy" id="58253"/>
    <lineage>
        <taxon>Eukaryota</taxon>
        <taxon>Metazoa</taxon>
        <taxon>Ecdysozoa</taxon>
        <taxon>Arthropoda</taxon>
        <taxon>Hexapoda</taxon>
        <taxon>Insecta</taxon>
        <taxon>Pterygota</taxon>
        <taxon>Neoptera</taxon>
        <taxon>Endopterygota</taxon>
        <taxon>Diptera</taxon>
        <taxon>Nematocera</taxon>
        <taxon>Culicoidea</taxon>
        <taxon>Culicidae</taxon>
        <taxon>Anophelinae</taxon>
        <taxon>Anopheles</taxon>
    </lineage>
</organism>
<reference evidence="1" key="1">
    <citation type="submission" date="2018-01" db="EMBL/GenBank/DDBJ databases">
        <title>An insight into the sialome of Amazonian anophelines.</title>
        <authorList>
            <person name="Ribeiro J.M."/>
            <person name="Scarpassa V."/>
            <person name="Calvo E."/>
        </authorList>
    </citation>
    <scope>NUCLEOTIDE SEQUENCE</scope>
    <source>
        <tissue evidence="1">Salivary glands</tissue>
    </source>
</reference>
<sequence length="72" mass="7710">MTARHARLSASAVVAGVLFSFWVDSRTHSSRLGCSVVSAGGVVPPVYRECCLSRRDSVRSLRIPISSGCSTR</sequence>
<name>A0A2M4B1U7_9DIPT</name>
<accession>A0A2M4B1U7</accession>